<evidence type="ECO:0000313" key="5">
    <source>
        <dbReference type="Proteomes" id="UP000233417"/>
    </source>
</evidence>
<comment type="similarity">
    <text evidence="1">Belongs to the RuBisCO large chain family.</text>
</comment>
<feature type="domain" description="Ribulose bisphosphate carboxylase large subunit ferrodoxin-like N-terminal" evidence="3">
    <location>
        <begin position="24"/>
        <end position="137"/>
    </location>
</feature>
<dbReference type="InterPro" id="IPR000685">
    <property type="entry name" value="RuBisCO_lsu_C"/>
</dbReference>
<evidence type="ECO:0000259" key="3">
    <source>
        <dbReference type="Pfam" id="PF02788"/>
    </source>
</evidence>
<name>A0A2N2F4I0_9BACT</name>
<reference evidence="4 5" key="1">
    <citation type="journal article" date="2017" name="ISME J.">
        <title>Potential for microbial H2 and metal transformations associated with novel bacteria and archaea in deep terrestrial subsurface sediments.</title>
        <authorList>
            <person name="Hernsdorf A.W."/>
            <person name="Amano Y."/>
            <person name="Miyakawa K."/>
            <person name="Ise K."/>
            <person name="Suzuki Y."/>
            <person name="Anantharaman K."/>
            <person name="Probst A."/>
            <person name="Burstein D."/>
            <person name="Thomas B.C."/>
            <person name="Banfield J.F."/>
        </authorList>
    </citation>
    <scope>NUCLEOTIDE SEQUENCE [LARGE SCALE GENOMIC DNA]</scope>
    <source>
        <strain evidence="4">HGW-Dojkabacteria-1</strain>
    </source>
</reference>
<dbReference type="Pfam" id="PF00016">
    <property type="entry name" value="RuBisCO_large"/>
    <property type="match status" value="1"/>
</dbReference>
<evidence type="ECO:0000256" key="1">
    <source>
        <dbReference type="RuleBase" id="RU003834"/>
    </source>
</evidence>
<dbReference type="Pfam" id="PF02788">
    <property type="entry name" value="RuBisCO_large_N"/>
    <property type="match status" value="1"/>
</dbReference>
<dbReference type="AlphaFoldDB" id="A0A2N2F4I0"/>
<dbReference type="InterPro" id="IPR017443">
    <property type="entry name" value="RuBisCO_lsu_fd_N"/>
</dbReference>
<evidence type="ECO:0000259" key="2">
    <source>
        <dbReference type="Pfam" id="PF00016"/>
    </source>
</evidence>
<dbReference type="GO" id="GO:0000287">
    <property type="term" value="F:magnesium ion binding"/>
    <property type="evidence" value="ECO:0007669"/>
    <property type="project" value="InterPro"/>
</dbReference>
<dbReference type="Gene3D" id="3.20.20.110">
    <property type="entry name" value="Ribulose bisphosphate carboxylase, large subunit, C-terminal domain"/>
    <property type="match status" value="1"/>
</dbReference>
<sequence>MFFLLPVAVQLDYLAPKGWKPKNPDKDYLITYLDIELADGISDDKFEDAAASCAAESSTGTWTEVYAGKNSGIKMADKLKAIAYDLDPKTKTFKIAYKKEIFEEGNMSGILAGIAGNIDSMKMLKAFRLIDVRFPESLVKSFPGPMFGIKGVRDFMELPSGPMLCTVPKPKVGRTAKEQAELAKVLFTAANGEYQGIKDDENLTSLYFNKFEDRCKRVHAVQRDIEKKSGKKKFYLCNVTHSDLDIMLDRADMIKKEGGRWMMIDVVTTGFTAVQTMRKHNPGLAIHAHRAMHGLLDRESGPGVHDKGEILDFSMSMVVIAKIMRLLGVDSLHGGAPKTKMENYGEPKLIQEALQADITPESHITLGQNWFGMKGVWHTASGGLHAGTIGESITQLGEDLVIQAGGGTLGHPWGIEAGVEAVVQARDIAMEKGDIKKWIVEHPESALAKAAQHWGFDPRIVY</sequence>
<gene>
    <name evidence="4" type="ORF">CVU76_03650</name>
</gene>
<organism evidence="4 5">
    <name type="scientific">Candidatus Dojkabacteria bacterium HGW-Dojkabacteria-1</name>
    <dbReference type="NCBI Taxonomy" id="2013761"/>
    <lineage>
        <taxon>Bacteria</taxon>
        <taxon>Candidatus Dojkabacteria</taxon>
    </lineage>
</organism>
<dbReference type="SFLD" id="SFLDG00301">
    <property type="entry name" value="RuBisCO-like_proteins"/>
    <property type="match status" value="1"/>
</dbReference>
<dbReference type="InterPro" id="IPR036422">
    <property type="entry name" value="RuBisCO_lsu_N_sf"/>
</dbReference>
<dbReference type="Gene3D" id="3.30.70.150">
    <property type="entry name" value="RuBisCO large subunit, N-terminal domain"/>
    <property type="match status" value="1"/>
</dbReference>
<feature type="domain" description="Ribulose bisphosphate carboxylase large subunit C-terminal" evidence="2">
    <location>
        <begin position="148"/>
        <end position="454"/>
    </location>
</feature>
<comment type="caution">
    <text evidence="4">The sequence shown here is derived from an EMBL/GenBank/DDBJ whole genome shotgun (WGS) entry which is preliminary data.</text>
</comment>
<dbReference type="SFLD" id="SFLDS00014">
    <property type="entry name" value="RuBisCO"/>
    <property type="match status" value="1"/>
</dbReference>
<evidence type="ECO:0000313" key="4">
    <source>
        <dbReference type="EMBL" id="PKN03087.1"/>
    </source>
</evidence>
<dbReference type="EMBL" id="PHAO01000001">
    <property type="protein sequence ID" value="PKN03087.1"/>
    <property type="molecule type" value="Genomic_DNA"/>
</dbReference>
<dbReference type="PANTHER" id="PTHR42704">
    <property type="entry name" value="RIBULOSE BISPHOSPHATE CARBOXYLASE"/>
    <property type="match status" value="1"/>
</dbReference>
<dbReference type="GO" id="GO:0015977">
    <property type="term" value="P:carbon fixation"/>
    <property type="evidence" value="ECO:0007669"/>
    <property type="project" value="InterPro"/>
</dbReference>
<proteinExistence type="inferred from homology"/>
<dbReference type="InterPro" id="IPR036376">
    <property type="entry name" value="RuBisCO_lsu_C_sf"/>
</dbReference>
<dbReference type="Proteomes" id="UP000233417">
    <property type="component" value="Unassembled WGS sequence"/>
</dbReference>
<dbReference type="PANTHER" id="PTHR42704:SF17">
    <property type="entry name" value="RIBULOSE BISPHOSPHATE CARBOXYLASE LARGE CHAIN"/>
    <property type="match status" value="1"/>
</dbReference>
<dbReference type="InterPro" id="IPR033966">
    <property type="entry name" value="RuBisCO"/>
</dbReference>
<protein>
    <submittedName>
        <fullName evidence="4">Ribulose-bisphosphate carboxylase large subunit</fullName>
    </submittedName>
</protein>
<dbReference type="SUPFAM" id="SSF51649">
    <property type="entry name" value="RuBisCo, C-terminal domain"/>
    <property type="match status" value="1"/>
</dbReference>
<accession>A0A2N2F4I0</accession>
<dbReference type="SUPFAM" id="SSF54966">
    <property type="entry name" value="RuBisCO, large subunit, small (N-terminal) domain"/>
    <property type="match status" value="1"/>
</dbReference>
<dbReference type="GO" id="GO:0016984">
    <property type="term" value="F:ribulose-bisphosphate carboxylase activity"/>
    <property type="evidence" value="ECO:0007669"/>
    <property type="project" value="InterPro"/>
</dbReference>